<dbReference type="EMBL" id="LSEF01000015">
    <property type="protein sequence ID" value="OAF19799.1"/>
    <property type="molecule type" value="Genomic_DNA"/>
</dbReference>
<proteinExistence type="predicted"/>
<gene>
    <name evidence="1" type="ORF">AXW67_35385</name>
</gene>
<organism evidence="1 2">
    <name type="scientific">Bradyrhizobium neotropicale</name>
    <dbReference type="NCBI Taxonomy" id="1497615"/>
    <lineage>
        <taxon>Bacteria</taxon>
        <taxon>Pseudomonadati</taxon>
        <taxon>Pseudomonadota</taxon>
        <taxon>Alphaproteobacteria</taxon>
        <taxon>Hyphomicrobiales</taxon>
        <taxon>Nitrobacteraceae</taxon>
        <taxon>Bradyrhizobium</taxon>
    </lineage>
</organism>
<comment type="caution">
    <text evidence="1">The sequence shown here is derived from an EMBL/GenBank/DDBJ whole genome shotgun (WGS) entry which is preliminary data.</text>
</comment>
<protein>
    <recommendedName>
        <fullName evidence="3">DUF1127 domain-containing protein</fullName>
    </recommendedName>
</protein>
<dbReference type="Proteomes" id="UP000077173">
    <property type="component" value="Unassembled WGS sequence"/>
</dbReference>
<accession>A0A176ZH17</accession>
<evidence type="ECO:0000313" key="1">
    <source>
        <dbReference type="EMBL" id="OAF19799.1"/>
    </source>
</evidence>
<evidence type="ECO:0000313" key="2">
    <source>
        <dbReference type="Proteomes" id="UP000077173"/>
    </source>
</evidence>
<dbReference type="AlphaFoldDB" id="A0A176ZH17"/>
<keyword evidence="2" id="KW-1185">Reference proteome</keyword>
<evidence type="ECO:0008006" key="3">
    <source>
        <dbReference type="Google" id="ProtNLM"/>
    </source>
</evidence>
<dbReference type="RefSeq" id="WP_063676303.1">
    <property type="nucleotide sequence ID" value="NZ_LSEF01000015.1"/>
</dbReference>
<reference evidence="1 2" key="1">
    <citation type="submission" date="2016-02" db="EMBL/GenBank/DDBJ databases">
        <title>Draft genome sequence of the strain BR 10247T Bradyrhizobium neotropicale isolated from nodules of Centrolobium paraense.</title>
        <authorList>
            <person name="Simoes-Araujo J.L."/>
            <person name="Barauna A.C."/>
            <person name="Silva K."/>
            <person name="Zilli J.E."/>
        </authorList>
    </citation>
    <scope>NUCLEOTIDE SEQUENCE [LARGE SCALE GENOMIC DNA]</scope>
    <source>
        <strain evidence="1 2">BR 10247</strain>
    </source>
</reference>
<dbReference type="GeneID" id="32584937"/>
<sequence length="78" mass="9001">MSTLFANSDFVGRVRRNATTVDHQRNSWLVLIDRWLASSERMHQRAGLRAIADDPHLLADLGLTREEALEQADVPFWR</sequence>
<name>A0A176ZH17_9BRAD</name>